<comment type="caution">
    <text evidence="4">The sequence shown here is derived from an EMBL/GenBank/DDBJ whole genome shotgun (WGS) entry which is preliminary data.</text>
</comment>
<dbReference type="OrthoDB" id="524207at2759"/>
<dbReference type="GO" id="GO:0005975">
    <property type="term" value="P:carbohydrate metabolic process"/>
    <property type="evidence" value="ECO:0007669"/>
    <property type="project" value="InterPro"/>
</dbReference>
<organism evidence="4 5">
    <name type="scientific">Chlamydomonas incerta</name>
    <dbReference type="NCBI Taxonomy" id="51695"/>
    <lineage>
        <taxon>Eukaryota</taxon>
        <taxon>Viridiplantae</taxon>
        <taxon>Chlorophyta</taxon>
        <taxon>core chlorophytes</taxon>
        <taxon>Chlorophyceae</taxon>
        <taxon>CS clade</taxon>
        <taxon>Chlamydomonadales</taxon>
        <taxon>Chlamydomonadaceae</taxon>
        <taxon>Chlamydomonas</taxon>
    </lineage>
</organism>
<feature type="domain" description="Glycoside hydrolase family 42 N-terminal" evidence="3">
    <location>
        <begin position="112"/>
        <end position="333"/>
    </location>
</feature>
<dbReference type="GO" id="GO:0009341">
    <property type="term" value="C:beta-galactosidase complex"/>
    <property type="evidence" value="ECO:0007669"/>
    <property type="project" value="InterPro"/>
</dbReference>
<dbReference type="Pfam" id="PF02449">
    <property type="entry name" value="Glyco_hydro_42"/>
    <property type="match status" value="1"/>
</dbReference>
<evidence type="ECO:0000259" key="3">
    <source>
        <dbReference type="Pfam" id="PF02449"/>
    </source>
</evidence>
<dbReference type="PANTHER" id="PTHR36447">
    <property type="entry name" value="BETA-GALACTOSIDASE GANA"/>
    <property type="match status" value="1"/>
</dbReference>
<accession>A0A835VU69</accession>
<dbReference type="PANTHER" id="PTHR36447:SF1">
    <property type="entry name" value="BETA-GALACTOSIDASE GANA"/>
    <property type="match status" value="1"/>
</dbReference>
<gene>
    <name evidence="4" type="ORF">HXX76_013511</name>
</gene>
<sequence length="629" mass="66999">MRLLRPTASGRTREGPAFFNFRRLCALAAVAVSCLALTFALNKSSSTSQSKSVAPRRSLLAQLTSHRLQPLRAVRQKTVDDTFATIFHSELIDLFGLHKGGPEPVDKLLHTLQQLEGARIRTVMFSVSWAWLEPAAGRLRWDYLEALVGTACGRTQLKVALIVDLMRAPGWLFAVHPGAAVLDAGGRNYSHLSWFHGPANQMARDSLRQVVEGLAAEYGGCLSGVQPVYNNEYEAKYTQEFDSYQDYNAAALGAYRDRLRGRLGGDLGRLNARWETHFGSWEQVAPPKLFAGAVMGPDDSARFWDWQQFRVQHGASIFNDACAVVKAAGVRCFHHFPEFFSVLDAVYGAAMFRHIAASPYTDFLIMDSNFRTSTGAVMDPRKLRLYISAAHAYGKPTYFEAAVERFADMKLLQAGYRHALLAGAAHMGLTNWLGRIDVTAPELAAAMHVEAAPAPAGGGAAAAAATAAAAAAAAAATAGSDCEASEVVGVFIHLDSCGAWHGLQWKSPTSKDPLHDFVDKLAERLIPATTAPAAAASGGDAAAAAATCGTDVAVFVDLDRFAEAVAAGRLSRAVFVEPLVLAGGAEADGYVAAKAALKAAEAAGLPVEMLRLPTGGARGLGITILSDLS</sequence>
<name>A0A835VU69_CHLIN</name>
<dbReference type="SUPFAM" id="SSF51445">
    <property type="entry name" value="(Trans)glycosidases"/>
    <property type="match status" value="1"/>
</dbReference>
<dbReference type="Proteomes" id="UP000650467">
    <property type="component" value="Unassembled WGS sequence"/>
</dbReference>
<evidence type="ECO:0000256" key="1">
    <source>
        <dbReference type="ARBA" id="ARBA00022801"/>
    </source>
</evidence>
<evidence type="ECO:0000313" key="4">
    <source>
        <dbReference type="EMBL" id="KAG2425669.1"/>
    </source>
</evidence>
<keyword evidence="5" id="KW-1185">Reference proteome</keyword>
<keyword evidence="1" id="KW-0378">Hydrolase</keyword>
<proteinExistence type="predicted"/>
<dbReference type="InterPro" id="IPR013529">
    <property type="entry name" value="Glyco_hydro_42_N"/>
</dbReference>
<evidence type="ECO:0000313" key="5">
    <source>
        <dbReference type="Proteomes" id="UP000650467"/>
    </source>
</evidence>
<dbReference type="InterPro" id="IPR003476">
    <property type="entry name" value="Glyco_hydro_42"/>
</dbReference>
<dbReference type="AlphaFoldDB" id="A0A835VU69"/>
<protein>
    <recommendedName>
        <fullName evidence="3">Glycoside hydrolase family 42 N-terminal domain-containing protein</fullName>
    </recommendedName>
</protein>
<dbReference type="Gene3D" id="3.20.20.80">
    <property type="entry name" value="Glycosidases"/>
    <property type="match status" value="1"/>
</dbReference>
<dbReference type="PROSITE" id="PS51257">
    <property type="entry name" value="PROKAR_LIPOPROTEIN"/>
    <property type="match status" value="1"/>
</dbReference>
<dbReference type="InterPro" id="IPR017853">
    <property type="entry name" value="GH"/>
</dbReference>
<reference evidence="4" key="1">
    <citation type="journal article" date="2020" name="bioRxiv">
        <title>Comparative genomics of Chlamydomonas.</title>
        <authorList>
            <person name="Craig R.J."/>
            <person name="Hasan A.R."/>
            <person name="Ness R.W."/>
            <person name="Keightley P.D."/>
        </authorList>
    </citation>
    <scope>NUCLEOTIDE SEQUENCE</scope>
    <source>
        <strain evidence="4">SAG 7.73</strain>
    </source>
</reference>
<keyword evidence="2" id="KW-0326">Glycosidase</keyword>
<dbReference type="EMBL" id="JAEHOC010000053">
    <property type="protein sequence ID" value="KAG2425669.1"/>
    <property type="molecule type" value="Genomic_DNA"/>
</dbReference>
<evidence type="ECO:0000256" key="2">
    <source>
        <dbReference type="ARBA" id="ARBA00023295"/>
    </source>
</evidence>
<dbReference type="GO" id="GO:0004565">
    <property type="term" value="F:beta-galactosidase activity"/>
    <property type="evidence" value="ECO:0007669"/>
    <property type="project" value="InterPro"/>
</dbReference>